<keyword evidence="3" id="KW-0132">Cell division</keyword>
<evidence type="ECO:0000256" key="7">
    <source>
        <dbReference type="ARBA" id="ARBA00023306"/>
    </source>
</evidence>
<name>A0A7E4V4Q8_PANRE</name>
<evidence type="ECO:0000256" key="4">
    <source>
        <dbReference type="ARBA" id="ARBA00022776"/>
    </source>
</evidence>
<comment type="similarity">
    <text evidence="2">Belongs to the SCC4/mau-2 family.</text>
</comment>
<dbReference type="GO" id="GO:0005654">
    <property type="term" value="C:nucleoplasm"/>
    <property type="evidence" value="ECO:0007669"/>
    <property type="project" value="UniProtKB-SubCell"/>
</dbReference>
<dbReference type="WBParaSite" id="Pan_g16585.t1">
    <property type="protein sequence ID" value="Pan_g16585.t1"/>
    <property type="gene ID" value="Pan_g16585"/>
</dbReference>
<keyword evidence="4" id="KW-0498">Mitosis</keyword>
<dbReference type="Proteomes" id="UP000492821">
    <property type="component" value="Unassembled WGS sequence"/>
</dbReference>
<evidence type="ECO:0000256" key="9">
    <source>
        <dbReference type="SAM" id="MobiDB-lite"/>
    </source>
</evidence>
<reference evidence="10" key="1">
    <citation type="journal article" date="2013" name="Genetics">
        <title>The draft genome and transcriptome of Panagrellus redivivus are shaped by the harsh demands of a free-living lifestyle.</title>
        <authorList>
            <person name="Srinivasan J."/>
            <person name="Dillman A.R."/>
            <person name="Macchietto M.G."/>
            <person name="Heikkinen L."/>
            <person name="Lakso M."/>
            <person name="Fracchia K.M."/>
            <person name="Antoshechkin I."/>
            <person name="Mortazavi A."/>
            <person name="Wong G."/>
            <person name="Sternberg P.W."/>
        </authorList>
    </citation>
    <scope>NUCLEOTIDE SEQUENCE [LARGE SCALE GENOMIC DNA]</scope>
    <source>
        <strain evidence="10">MT8872</strain>
    </source>
</reference>
<protein>
    <recommendedName>
        <fullName evidence="8">Cohesin loading complex subunit SCC4 homolog</fullName>
    </recommendedName>
</protein>
<dbReference type="GO" id="GO:0007059">
    <property type="term" value="P:chromosome segregation"/>
    <property type="evidence" value="ECO:0007669"/>
    <property type="project" value="UniProtKB-KW"/>
</dbReference>
<accession>A0A7E4V4Q8</accession>
<evidence type="ECO:0000256" key="5">
    <source>
        <dbReference type="ARBA" id="ARBA00022829"/>
    </source>
</evidence>
<evidence type="ECO:0000256" key="2">
    <source>
        <dbReference type="ARBA" id="ARBA00008585"/>
    </source>
</evidence>
<keyword evidence="7" id="KW-0131">Cell cycle</keyword>
<feature type="region of interest" description="Disordered" evidence="9">
    <location>
        <begin position="1"/>
        <end position="27"/>
    </location>
</feature>
<evidence type="ECO:0000256" key="6">
    <source>
        <dbReference type="ARBA" id="ARBA00023242"/>
    </source>
</evidence>
<reference evidence="11" key="2">
    <citation type="submission" date="2020-10" db="UniProtKB">
        <authorList>
            <consortium name="WormBaseParasite"/>
        </authorList>
    </citation>
    <scope>IDENTIFICATION</scope>
</reference>
<keyword evidence="5" id="KW-0159">Chromosome partition</keyword>
<evidence type="ECO:0000313" key="10">
    <source>
        <dbReference type="Proteomes" id="UP000492821"/>
    </source>
</evidence>
<comment type="subcellular location">
    <subcellularLocation>
        <location evidence="1">Nucleus</location>
        <location evidence="1">Nucleoplasm</location>
    </subcellularLocation>
</comment>
<sequence>MNQEPIHHHQGHHQPPPQQNPQQREDQAAMQLMAMAEHFRNNETPSYKAAAKCLIAASKTNASSYLKAHVHYQLGKLLYYYTRNASRAKTELETAHSMFQSMGSKCEEIRLICATMVAECALSLQDNQGAVNLLQLEAPVTRQYPKIHSKSLMLTTEALSAIDLNVAAEVANMGIIYYRDCKDNVMECYFRLVQCLCFARNSSTEKLGKSITELIDILNRVQEAPNINDMKACCYAIQLCYFLSVGLIIHSKRCLRELQIIVQNKGRTEEQISAATRSEHSSFSWLRKELLTGLTYGLTSLWSIQSGQFDKAERYFANSVGHLNELNAMMHKARWGIVQRGHERFLAHLHFAIHDGMAHMYLAKARPDKVWDMTSQMIRALRAAPKDLEMFEGQAHLIMGMYFQYMKDTQNAEAQLLAVEKTTKDEDLKVISKLSLCLMYLFQAREKEFYEYYDDVRPSKLQNVSFVTRAMSGLISALHSFVHGRLAEGKTTAVEAVQICSDKDIVRVQAIAMMLIARIYNNTNEVAVSAGLDWAGRAGDPHLHTWAELLQAELDEHRAKAENNYTLLEEAKQRRETARYNESQLAQHVSAAAEVALPKYATMLDYNEELGLSQWHGIY</sequence>
<organism evidence="10 11">
    <name type="scientific">Panagrellus redivivus</name>
    <name type="common">Microworm</name>
    <dbReference type="NCBI Taxonomy" id="6233"/>
    <lineage>
        <taxon>Eukaryota</taxon>
        <taxon>Metazoa</taxon>
        <taxon>Ecdysozoa</taxon>
        <taxon>Nematoda</taxon>
        <taxon>Chromadorea</taxon>
        <taxon>Rhabditida</taxon>
        <taxon>Tylenchina</taxon>
        <taxon>Panagrolaimomorpha</taxon>
        <taxon>Panagrolaimoidea</taxon>
        <taxon>Panagrolaimidae</taxon>
        <taxon>Panagrellus</taxon>
    </lineage>
</organism>
<keyword evidence="6" id="KW-0539">Nucleus</keyword>
<dbReference type="GO" id="GO:0007064">
    <property type="term" value="P:mitotic sister chromatid cohesion"/>
    <property type="evidence" value="ECO:0007669"/>
    <property type="project" value="InterPro"/>
</dbReference>
<proteinExistence type="inferred from homology"/>
<evidence type="ECO:0000256" key="8">
    <source>
        <dbReference type="ARBA" id="ARBA00030523"/>
    </source>
</evidence>
<keyword evidence="10" id="KW-1185">Reference proteome</keyword>
<evidence type="ECO:0000256" key="1">
    <source>
        <dbReference type="ARBA" id="ARBA00004642"/>
    </source>
</evidence>
<dbReference type="InterPro" id="IPR019440">
    <property type="entry name" value="MAU2"/>
</dbReference>
<evidence type="ECO:0000313" key="11">
    <source>
        <dbReference type="WBParaSite" id="Pan_g16585.t1"/>
    </source>
</evidence>
<dbReference type="PANTHER" id="PTHR21394">
    <property type="entry name" value="MAU2 CHROMATID COHESION FACTOR HOMOLOG"/>
    <property type="match status" value="1"/>
</dbReference>
<dbReference type="GO" id="GO:0051301">
    <property type="term" value="P:cell division"/>
    <property type="evidence" value="ECO:0007669"/>
    <property type="project" value="UniProtKB-KW"/>
</dbReference>
<evidence type="ECO:0000256" key="3">
    <source>
        <dbReference type="ARBA" id="ARBA00022618"/>
    </source>
</evidence>
<dbReference type="AlphaFoldDB" id="A0A7E4V4Q8"/>